<dbReference type="EMBL" id="BARS01002502">
    <property type="protein sequence ID" value="GAF68655.1"/>
    <property type="molecule type" value="Genomic_DNA"/>
</dbReference>
<evidence type="ECO:0000259" key="1">
    <source>
        <dbReference type="Pfam" id="PF13175"/>
    </source>
</evidence>
<reference evidence="2" key="1">
    <citation type="journal article" date="2014" name="Front. Microbiol.">
        <title>High frequency of phylogenetically diverse reductive dehalogenase-homologous genes in deep subseafloor sedimentary metagenomes.</title>
        <authorList>
            <person name="Kawai M."/>
            <person name="Futagami T."/>
            <person name="Toyoda A."/>
            <person name="Takaki Y."/>
            <person name="Nishi S."/>
            <person name="Hori S."/>
            <person name="Arai W."/>
            <person name="Tsubouchi T."/>
            <person name="Morono Y."/>
            <person name="Uchiyama I."/>
            <person name="Ito T."/>
            <person name="Fujiyama A."/>
            <person name="Inagaki F."/>
            <person name="Takami H."/>
        </authorList>
    </citation>
    <scope>NUCLEOTIDE SEQUENCE</scope>
    <source>
        <strain evidence="2">Expedition CK06-06</strain>
    </source>
</reference>
<dbReference type="Pfam" id="PF13175">
    <property type="entry name" value="AAA_15"/>
    <property type="match status" value="1"/>
</dbReference>
<dbReference type="GO" id="GO:0006302">
    <property type="term" value="P:double-strand break repair"/>
    <property type="evidence" value="ECO:0007669"/>
    <property type="project" value="TreeGrafter"/>
</dbReference>
<proteinExistence type="predicted"/>
<feature type="non-terminal residue" evidence="2">
    <location>
        <position position="110"/>
    </location>
</feature>
<dbReference type="Gene3D" id="3.40.50.300">
    <property type="entry name" value="P-loop containing nucleotide triphosphate hydrolases"/>
    <property type="match status" value="1"/>
</dbReference>
<name>X0SXW5_9ZZZZ</name>
<dbReference type="SUPFAM" id="SSF52540">
    <property type="entry name" value="P-loop containing nucleoside triphosphate hydrolases"/>
    <property type="match status" value="1"/>
</dbReference>
<dbReference type="AlphaFoldDB" id="X0SXW5"/>
<feature type="domain" description="Endonuclease GajA/Old nuclease/RecF-like AAA" evidence="1">
    <location>
        <begin position="20"/>
        <end position="62"/>
    </location>
</feature>
<dbReference type="InterPro" id="IPR041685">
    <property type="entry name" value="AAA_GajA/Old/RecF-like"/>
</dbReference>
<protein>
    <recommendedName>
        <fullName evidence="1">Endonuclease GajA/Old nuclease/RecF-like AAA domain-containing protein</fullName>
    </recommendedName>
</protein>
<comment type="caution">
    <text evidence="2">The sequence shown here is derived from an EMBL/GenBank/DDBJ whole genome shotgun (WGS) entry which is preliminary data.</text>
</comment>
<dbReference type="InterPro" id="IPR027417">
    <property type="entry name" value="P-loop_NTPase"/>
</dbReference>
<accession>X0SXW5</accession>
<dbReference type="GO" id="GO:0000731">
    <property type="term" value="P:DNA synthesis involved in DNA repair"/>
    <property type="evidence" value="ECO:0007669"/>
    <property type="project" value="TreeGrafter"/>
</dbReference>
<dbReference type="PANTHER" id="PTHR32182">
    <property type="entry name" value="DNA REPLICATION AND REPAIR PROTEIN RECF"/>
    <property type="match status" value="1"/>
</dbReference>
<sequence length="110" mass="11500">MTNARKRTQASSEHDTSGHIAALEVKDFKSLKSVKLDLGQVNVFVGANGSGKSCLLEAVGILGSCAAGLVDSQSLLRRGVRPGVPKLYKSSFAGERMAPKISLRATSRGG</sequence>
<gene>
    <name evidence="2" type="ORF">S01H1_04771</name>
</gene>
<dbReference type="PANTHER" id="PTHR32182:SF25">
    <property type="entry name" value="SLR1056 PROTEIN"/>
    <property type="match status" value="1"/>
</dbReference>
<evidence type="ECO:0000313" key="2">
    <source>
        <dbReference type="EMBL" id="GAF68655.1"/>
    </source>
</evidence>
<organism evidence="2">
    <name type="scientific">marine sediment metagenome</name>
    <dbReference type="NCBI Taxonomy" id="412755"/>
    <lineage>
        <taxon>unclassified sequences</taxon>
        <taxon>metagenomes</taxon>
        <taxon>ecological metagenomes</taxon>
    </lineage>
</organism>